<evidence type="ECO:0000313" key="2">
    <source>
        <dbReference type="EMBL" id="CAD7697850.1"/>
    </source>
</evidence>
<dbReference type="Proteomes" id="UP000708148">
    <property type="component" value="Unassembled WGS sequence"/>
</dbReference>
<feature type="region of interest" description="Disordered" evidence="1">
    <location>
        <begin position="1"/>
        <end position="24"/>
    </location>
</feature>
<protein>
    <submittedName>
        <fullName evidence="2">Uncharacterized protein</fullName>
    </submittedName>
</protein>
<sequence>MQPAGAQPPQPSGSPPGDEPAQRGTDAQGFAQLVEGASDVRVDMARLSALMGCLDERLQRRKRRAQEEAVAGMAKVRADAGGGRHARARRRAEGLIRGVREAQAEVDNLSAEKVGPGGLGFRDATVGTVFRYFGERGGGAQGRGRGEWCVGRKGRQGGHSGAVRRPCVSMRPAGGPFVLVVRLGMGAQPAAGFALVSEVLCGFGSQYGVGRRRAASELPRVVKRGRDRRSKLSIHGSAPLQSPLLFCWILLLVHALSGVATRGQERLLRCIAPSSLATSLTLSTQGLNGQ</sequence>
<dbReference type="AlphaFoldDB" id="A0A8S1ISH8"/>
<feature type="compositionally biased region" description="Pro residues" evidence="1">
    <location>
        <begin position="1"/>
        <end position="18"/>
    </location>
</feature>
<organism evidence="2 3">
    <name type="scientific">Ostreobium quekettii</name>
    <dbReference type="NCBI Taxonomy" id="121088"/>
    <lineage>
        <taxon>Eukaryota</taxon>
        <taxon>Viridiplantae</taxon>
        <taxon>Chlorophyta</taxon>
        <taxon>core chlorophytes</taxon>
        <taxon>Ulvophyceae</taxon>
        <taxon>TCBD clade</taxon>
        <taxon>Bryopsidales</taxon>
        <taxon>Ostreobineae</taxon>
        <taxon>Ostreobiaceae</taxon>
        <taxon>Ostreobium</taxon>
    </lineage>
</organism>
<reference evidence="2" key="1">
    <citation type="submission" date="2020-12" db="EMBL/GenBank/DDBJ databases">
        <authorList>
            <person name="Iha C."/>
        </authorList>
    </citation>
    <scope>NUCLEOTIDE SEQUENCE</scope>
</reference>
<evidence type="ECO:0000313" key="3">
    <source>
        <dbReference type="Proteomes" id="UP000708148"/>
    </source>
</evidence>
<accession>A0A8S1ISH8</accession>
<comment type="caution">
    <text evidence="2">The sequence shown here is derived from an EMBL/GenBank/DDBJ whole genome shotgun (WGS) entry which is preliminary data.</text>
</comment>
<proteinExistence type="predicted"/>
<gene>
    <name evidence="2" type="ORF">OSTQU699_LOCUS3211</name>
</gene>
<dbReference type="EMBL" id="CAJHUC010000720">
    <property type="protein sequence ID" value="CAD7697850.1"/>
    <property type="molecule type" value="Genomic_DNA"/>
</dbReference>
<keyword evidence="3" id="KW-1185">Reference proteome</keyword>
<evidence type="ECO:0000256" key="1">
    <source>
        <dbReference type="SAM" id="MobiDB-lite"/>
    </source>
</evidence>
<name>A0A8S1ISH8_9CHLO</name>